<dbReference type="PATRIC" id="fig|1224164.3.peg.2012"/>
<dbReference type="RefSeq" id="WP_025253380.1">
    <property type="nucleotide sequence ID" value="NZ_CP004353.1"/>
</dbReference>
<dbReference type="AlphaFoldDB" id="W5Y2B4"/>
<dbReference type="KEGG" id="cvt:B843_09955"/>
<reference evidence="2 3" key="1">
    <citation type="submission" date="2013-02" db="EMBL/GenBank/DDBJ databases">
        <title>The complete genome sequence of Corynebacterium vitaeruminis DSM 20294.</title>
        <authorList>
            <person name="Ruckert C."/>
            <person name="Albersmeier A."/>
            <person name="Kalinowski J."/>
        </authorList>
    </citation>
    <scope>NUCLEOTIDE SEQUENCE [LARGE SCALE GENOMIC DNA]</scope>
    <source>
        <strain evidence="3">ATCC 10234</strain>
    </source>
</reference>
<keyword evidence="3" id="KW-1185">Reference proteome</keyword>
<dbReference type="eggNOG" id="COG0456">
    <property type="taxonomic scope" value="Bacteria"/>
</dbReference>
<dbReference type="InterPro" id="IPR000182">
    <property type="entry name" value="GNAT_dom"/>
</dbReference>
<organism evidence="2 3">
    <name type="scientific">Corynebacterium vitaeruminis DSM 20294</name>
    <dbReference type="NCBI Taxonomy" id="1224164"/>
    <lineage>
        <taxon>Bacteria</taxon>
        <taxon>Bacillati</taxon>
        <taxon>Actinomycetota</taxon>
        <taxon>Actinomycetes</taxon>
        <taxon>Mycobacteriales</taxon>
        <taxon>Corynebacteriaceae</taxon>
        <taxon>Corynebacterium</taxon>
    </lineage>
</organism>
<dbReference type="STRING" id="1224164.B843_09955"/>
<name>W5Y2B4_9CORY</name>
<dbReference type="InterPro" id="IPR016181">
    <property type="entry name" value="Acyl_CoA_acyltransferase"/>
</dbReference>
<evidence type="ECO:0000313" key="2">
    <source>
        <dbReference type="EMBL" id="AHI23376.1"/>
    </source>
</evidence>
<dbReference type="Proteomes" id="UP000019222">
    <property type="component" value="Chromosome"/>
</dbReference>
<dbReference type="Gene3D" id="3.40.630.30">
    <property type="match status" value="1"/>
</dbReference>
<proteinExistence type="predicted"/>
<evidence type="ECO:0000259" key="1">
    <source>
        <dbReference type="PROSITE" id="PS51186"/>
    </source>
</evidence>
<keyword evidence="2" id="KW-0808">Transferase</keyword>
<dbReference type="GO" id="GO:0016747">
    <property type="term" value="F:acyltransferase activity, transferring groups other than amino-acyl groups"/>
    <property type="evidence" value="ECO:0007669"/>
    <property type="project" value="InterPro"/>
</dbReference>
<accession>W5Y2B4</accession>
<dbReference type="EMBL" id="CP004353">
    <property type="protein sequence ID" value="AHI23376.1"/>
    <property type="molecule type" value="Genomic_DNA"/>
</dbReference>
<feature type="domain" description="N-acetyltransferase" evidence="1">
    <location>
        <begin position="1"/>
        <end position="135"/>
    </location>
</feature>
<dbReference type="HOGENOM" id="CLU_013985_34_1_11"/>
<gene>
    <name evidence="2" type="ORF">B843_09955</name>
</gene>
<dbReference type="SUPFAM" id="SSF55729">
    <property type="entry name" value="Acyl-CoA N-acyltransferases (Nat)"/>
    <property type="match status" value="1"/>
</dbReference>
<evidence type="ECO:0000313" key="3">
    <source>
        <dbReference type="Proteomes" id="UP000019222"/>
    </source>
</evidence>
<sequence>MIIAAARPDQVDEIVALWEKCHLTEEGDDPSLDAQQIMDSPMSILMVAEADDDPRVVGTAVAGFDGHRGNIYYLATSPEQPRVAQELMQTACDWLADRGAAAVTVLASEASLGFFEERGFKRSPSIAVSRSLIDG</sequence>
<protein>
    <submittedName>
        <fullName evidence="2">Acetyltransferase</fullName>
    </submittedName>
</protein>
<dbReference type="Pfam" id="PF00583">
    <property type="entry name" value="Acetyltransf_1"/>
    <property type="match status" value="1"/>
</dbReference>
<dbReference type="PROSITE" id="PS51186">
    <property type="entry name" value="GNAT"/>
    <property type="match status" value="1"/>
</dbReference>